<sequence>MVKGEGNERPKGPITSHAKTNAAPPLRPSSCPTSARPAQLLCLRFKPILFHLGSRGYRNPPPSWQLLPRRVPQRPSKRFPTRQRRQWLPRSTRFCLPQRILELVNPRANDEYCQQIHTSYIDSTQRRRTFSLFPAAQPPVIVHAATPRTSLARIQSAPTSAYAYPQGRKPPTLLRLRTSTTGAG</sequence>
<keyword evidence="3" id="KW-1185">Reference proteome</keyword>
<reference evidence="2" key="1">
    <citation type="submission" date="2023-03" db="EMBL/GenBank/DDBJ databases">
        <title>Massive genome expansion in bonnet fungi (Mycena s.s.) driven by repeated elements and novel gene families across ecological guilds.</title>
        <authorList>
            <consortium name="Lawrence Berkeley National Laboratory"/>
            <person name="Harder C.B."/>
            <person name="Miyauchi S."/>
            <person name="Viragh M."/>
            <person name="Kuo A."/>
            <person name="Thoen E."/>
            <person name="Andreopoulos B."/>
            <person name="Lu D."/>
            <person name="Skrede I."/>
            <person name="Drula E."/>
            <person name="Henrissat B."/>
            <person name="Morin E."/>
            <person name="Kohler A."/>
            <person name="Barry K."/>
            <person name="LaButti K."/>
            <person name="Morin E."/>
            <person name="Salamov A."/>
            <person name="Lipzen A."/>
            <person name="Mereny Z."/>
            <person name="Hegedus B."/>
            <person name="Baldrian P."/>
            <person name="Stursova M."/>
            <person name="Weitz H."/>
            <person name="Taylor A."/>
            <person name="Grigoriev I.V."/>
            <person name="Nagy L.G."/>
            <person name="Martin F."/>
            <person name="Kauserud H."/>
        </authorList>
    </citation>
    <scope>NUCLEOTIDE SEQUENCE</scope>
    <source>
        <strain evidence="2">CBHHK200</strain>
    </source>
</reference>
<dbReference type="EMBL" id="JARJCM010000208">
    <property type="protein sequence ID" value="KAJ7022518.1"/>
    <property type="molecule type" value="Genomic_DNA"/>
</dbReference>
<dbReference type="Proteomes" id="UP001218188">
    <property type="component" value="Unassembled WGS sequence"/>
</dbReference>
<organism evidence="2 3">
    <name type="scientific">Mycena alexandri</name>
    <dbReference type="NCBI Taxonomy" id="1745969"/>
    <lineage>
        <taxon>Eukaryota</taxon>
        <taxon>Fungi</taxon>
        <taxon>Dikarya</taxon>
        <taxon>Basidiomycota</taxon>
        <taxon>Agaricomycotina</taxon>
        <taxon>Agaricomycetes</taxon>
        <taxon>Agaricomycetidae</taxon>
        <taxon>Agaricales</taxon>
        <taxon>Marasmiineae</taxon>
        <taxon>Mycenaceae</taxon>
        <taxon>Mycena</taxon>
    </lineage>
</organism>
<comment type="caution">
    <text evidence="2">The sequence shown here is derived from an EMBL/GenBank/DDBJ whole genome shotgun (WGS) entry which is preliminary data.</text>
</comment>
<accession>A0AAD6S8U3</accession>
<feature type="compositionally biased region" description="Basic and acidic residues" evidence="1">
    <location>
        <begin position="1"/>
        <end position="11"/>
    </location>
</feature>
<name>A0AAD6S8U3_9AGAR</name>
<dbReference type="AlphaFoldDB" id="A0AAD6S8U3"/>
<feature type="region of interest" description="Disordered" evidence="1">
    <location>
        <begin position="1"/>
        <end position="32"/>
    </location>
</feature>
<proteinExistence type="predicted"/>
<protein>
    <submittedName>
        <fullName evidence="2">Uncharacterized protein</fullName>
    </submittedName>
</protein>
<evidence type="ECO:0000313" key="3">
    <source>
        <dbReference type="Proteomes" id="UP001218188"/>
    </source>
</evidence>
<evidence type="ECO:0000313" key="2">
    <source>
        <dbReference type="EMBL" id="KAJ7022518.1"/>
    </source>
</evidence>
<gene>
    <name evidence="2" type="ORF">C8F04DRAFT_1240760</name>
</gene>
<evidence type="ECO:0000256" key="1">
    <source>
        <dbReference type="SAM" id="MobiDB-lite"/>
    </source>
</evidence>